<dbReference type="Gene3D" id="2.160.20.10">
    <property type="entry name" value="Single-stranded right-handed beta-helix, Pectin lyase-like"/>
    <property type="match status" value="5"/>
</dbReference>
<dbReference type="InterPro" id="IPR013783">
    <property type="entry name" value="Ig-like_fold"/>
</dbReference>
<keyword evidence="10" id="KW-1185">Reference proteome</keyword>
<dbReference type="NCBIfam" id="TIGR01376">
    <property type="entry name" value="POMP_repeat"/>
    <property type="match status" value="3"/>
</dbReference>
<evidence type="ECO:0000313" key="10">
    <source>
        <dbReference type="Proteomes" id="UP000323439"/>
    </source>
</evidence>
<dbReference type="InterPro" id="IPR003368">
    <property type="entry name" value="POMP_repeat"/>
</dbReference>
<feature type="domain" description="Right handed beta helix" evidence="8">
    <location>
        <begin position="413"/>
        <end position="568"/>
    </location>
</feature>
<accession>A0A1G5X9G8</accession>
<evidence type="ECO:0000256" key="5">
    <source>
        <dbReference type="ARBA" id="ARBA00022729"/>
    </source>
</evidence>
<protein>
    <submittedName>
        <fullName evidence="9">Polymorphic outer membrane protein repeat-containing protein</fullName>
    </submittedName>
</protein>
<dbReference type="GO" id="GO:0005576">
    <property type="term" value="C:extracellular region"/>
    <property type="evidence" value="ECO:0007669"/>
    <property type="project" value="UniProtKB-SubCell"/>
</dbReference>
<dbReference type="Proteomes" id="UP000323439">
    <property type="component" value="Unassembled WGS sequence"/>
</dbReference>
<comment type="subcellular location">
    <subcellularLocation>
        <location evidence="1">Cell envelope</location>
    </subcellularLocation>
    <subcellularLocation>
        <location evidence="2">Cell outer membrane</location>
    </subcellularLocation>
    <subcellularLocation>
        <location evidence="3">Secreted</location>
    </subcellularLocation>
</comment>
<dbReference type="InterPro" id="IPR039448">
    <property type="entry name" value="Beta_helix"/>
</dbReference>
<dbReference type="PANTHER" id="PTHR11319:SF35">
    <property type="entry name" value="OUTER MEMBRANE PROTEIN PMPC-RELATED"/>
    <property type="match status" value="1"/>
</dbReference>
<dbReference type="Pfam" id="PF13229">
    <property type="entry name" value="Beta_helix"/>
    <property type="match status" value="1"/>
</dbReference>
<dbReference type="SUPFAM" id="SSF51126">
    <property type="entry name" value="Pectin lyase-like"/>
    <property type="match status" value="12"/>
</dbReference>
<proteinExistence type="predicted"/>
<dbReference type="InterPro" id="IPR012334">
    <property type="entry name" value="Pectin_lyas_fold"/>
</dbReference>
<organism evidence="9 10">
    <name type="scientific">Methanobrevibacter millerae</name>
    <dbReference type="NCBI Taxonomy" id="230361"/>
    <lineage>
        <taxon>Archaea</taxon>
        <taxon>Methanobacteriati</taxon>
        <taxon>Methanobacteriota</taxon>
        <taxon>Methanomada group</taxon>
        <taxon>Methanobacteria</taxon>
        <taxon>Methanobacteriales</taxon>
        <taxon>Methanobacteriaceae</taxon>
        <taxon>Methanobrevibacter</taxon>
    </lineage>
</organism>
<evidence type="ECO:0000313" key="9">
    <source>
        <dbReference type="EMBL" id="SDA67051.1"/>
    </source>
</evidence>
<sequence>MKKKEIIILCLLLCFILSLQSAAAADIGSNSTNTNVSSTSNIEVVENANDLLSNSILDENETLGVGGGSFTELNELINGNTNTVIDLGQNYTYVSRDSFDDGIKINRPLTINGNGYAIDGNGMARIFNITSSVTLNNVVFIRGAVTGGNDGGALLITGDNCMISDSKFIDNVAGHSGGAIFWDADHGTITNSEFTNNRAMGDYPNGGDGGAIIWIGSHGLVDNCTFTENNANVRGGAVFLTNDSTQDCNNTTFKNSKFINNHAGTNGGAIDWHEGAIDGEVTNCTFENNTADANGGAVYWRGHHGEIKDSNFTNNTANGLKKGRYNNNGDGGAVFWSGVNGTVTNCRFIDNEAICNKTVGVPSGRGGAVYIEPYQNDDGGRNISFHDCYFKDNNAGSNGGAIDWHKGAFDGLVDNCTFINNIANRSGGAIYWSGTNGTVKKSTFTDNRATGKFTDDVGGGDGGAVLWIGSEGLVDNCTFADNFAQYRGGAVFLHNESSQDCNNTTFANCIFENNVAGLNGGGVDWQNGAHNGRLINSTFTNNTAWRSGGAVYWHGTNGTVINVTFYDNKAVGNVSKDYRNVTNYTTSGGNGGAIIWTGSIGTIENCNFTKNNASQLGGGIYLQRNENISIKDSSFSDNYAGNIGGAINWNVGAVNGVVQNTTFVNNFAHEDGGAICWNGTNGTLKDLYFYNNVAGDDGGAVFWNGTNGIIDNITCDDNKGVSLPGSNSNGGSICLTGDNVTVTKSKFSKTYAKITGGAIFITGNNVNITDSIFERCNVSHNNEHQGKNYVTGGGAIYVLGNNSNIINCTFEMGNGREGGIVYIQGHNATIANSSFEKSYAINGGSIYIKGANATISNTNISLSNATKANINEISGAGGAIFISGDNATINKTNFKITYSFGLNANAGGALYVAGHNADIVDSTFLKGTSQKLGGAIYIKGDNTTVESSGFISNAAVASGSEGGAIYIEGANTNITRSHFEHNEVTSVGGAVYIKGANTNISYSNFTDNYAASQAGAIYMVGTNSTIYGSNLTKNHAVSTGGAMYVEGLNAKVHYTYFDSNYANKGGSILWRGGYAGNEIIGSVFANSRAIGNNLQGGAIFWDEGATSITTSGSLIKDTLFINNTATHHGGAIDWYKTDNSVIDNCTFINNHISAGDGGALYCGAKGTYQGNNFTVKNSKFINNTAVTCGGAIALQMKNSLIFNNTFSGNTASYGGDIAMKEGQATGTTINNCTFSNSTANGRSTWGNHQGGSLFISDKDVSVLNSKFYNCTSLKTNGGAIFWSGENPKLINLTIVNGTALSKNAYGGAICINKNNAILINITCNDSSAYQGGGIALLTGAVKIFENVTINSCHATLNGGGIYVHASSQNNNLVSVTINDSTAEYDGGGMYINSKTVITNINLTSDSANRGGGIFVAGIGVQITNLTADECSAVNNDLLPGLKNSYGGAIYWLGNSGILENANISNSTSDYYGGGIYATGYGLKMTYINMTSNSADYGGGIYTVNADLNVDRKNPIIISLSSFDKNHANVEGGAIYSGYYSGKILNCNFTNNTADLGGAIAVASDYQNITKCSFDGNNATSSGGAIYVEKVMYSTVSDSTFTNSYAYNGGGVYNSGNSGIALFIDNCTFIKNLASHNGGAVYYVMLSTTGFETIYRDYNNFDDRGQPEDPGRTTVSMNTPTGSYPNVIFNSYFKENEDYILNVTAFAEENVAIVSIRNPKDIDRRSLFIVVNLTYKDTHGDDILVGSVEINRQNYASYFNSHDQTYNVNFYDLNVTTYNITVFFKDDNYLNKTNRSVTVTITVDTRKGDFHILQGLIEAAINQGLNNITLQRSYYFTDDRYNQTTKKPLDDSCMNITDLKNLKNFTIYGGGNIISAKHNATYGNSRIFNITAANVTLVGITFMDGNATGNFSDDVNRGGALFWAGKNGTALNCDFINNFAEYGGGIYYNSTADNCKIRGCEFYNNNATINGGAIDCNSSKMNLTNSYFEANTAGEYGAALCREINSTEGFGVNNTFKGNNAGIGGAALGWINASSIKIDGYTFIDNTAGLNGGAIYVGPGSGDCLINNSYFEGNYINNPNAEGHGGAIEWYATRGNVINSTFINNRAPTGGAIYVGDQSQNINITGSGFTNNTALQIGGAIDLAGSSVSINDSYFSENTALSGGAIFVRSVGEQNYINGSSFTSNVATDGKGGAINWNASAGQIFNTNFTNNSASYGGGIYIGGNSSNSQIVNVIFKFNNATFNGGAIDWNATGGKLYNNTFISNYAGDFGAALCREANATGGGGKNNTFISNHAGIGGAALGWIDSVGITIDEYYFYNNTAGIHGGAIFIGENSHNCTVKNSIFAGNNATIRDEHGDGGFGGAIVCLAANSTVINSRFTDNNAHEGGAIYVTSGAGNTNITGSEFRRNTAFEYGGAIGLRASAVNVNESKFYDNVAKEGGALYLGGKGITNTVSLSVFEGNNATEGYGGAINWLASSGNITDSNFTKNSAIYGGGIALGINSADSHLVNITFDGNYAYKNGGAIDCNASRMTLYNTTFKNNIAEEFGAALCREVNATGGSGKNNTFIANHAGIAGAALGWMGSVGIKIDTYFFYNNTAGRGGGAIYVSPTSHNCTIINSTFDGNRALNDTIGHGGAIDCHASNATVVNSTFSNNRAFEGGAINVESSSGNTRVTNSSFSYNVATSAGGALNVEGSSVTLNYTDFYYNRASNGGALFVGGEGITNYVYYSKFVGNNASNGNGGAIDWVASAGHIIYSNFTENFARYGGGVYLNGNSRDSNIDHAIFDNNRATVNGGAIDWNATGGNLTNTLFKNNYAAAYGAALCREANSTGGFGYNNSFIANSAGIAGAALGWLEAKGIKIDHYTFINNSAGKSGGAIYVGDGSDDCKILNSTFEGNNVLTGRGGDVDWVASNGYVYNSTFTNSISTNGGSMYVGANSENVTILNSTFTLCRSLNDGGALEIHGDNANITNDVFISSFTFNHGAAIMGINADNATITNTTFKYSVSAGAYDIYGKSSGDGGAIYWKDSSNLTVSNSTFLKNEAHAYGSALCLVNCNDTFVYNSTFDNETAGNGIISVSDSVNTTIKLTKFNNGASIFNGGAIYIDNSNANISDSDFDNVKSAWGYGGIIYVNGNATMNNLTLNEFSSKDGIGAGIYFQSGNSTLTNSSLSGSNAIWINKGANVTLTTNNNTDNSGIYSVWNAGNLWLEKNIFDSYIYNDGDIWTNTTTKLLNNETWNTTWMEIFTFWANITDDNNNSIISVRTLNTSNDVYQDKDNSYILYNNTFTSPAYFQGAFHLTAFDNGLHKNRVYNGTLNVKMPVTLKIDVGDVTQENFDVTISLTPKARSNFTIDKQIIKFKIGDKEIPLEIQCYEKLIDGFTTWILANATKELGHLPEGTYTVTASYAGDEVHLAAYNITQFTIKLRETWIKIIINNITYGQRAIANVTTNANGTVLFSMNGRNVRENITDGKIDVVLPTILNPGNYSMSVVYLGNEYYKYALNQTAFEVYYLNSTLKVIPTNISYGEDEIINVTLNNNTTTGHIMIEINGREYVAPILNGTAMFNIDGLPTGKYENITAYYKGDIHFNGNSTNFTFTVNATKNFEMDVKVDDINFGQNATVRVLLKTDATGNVTIKVDDNIVETVIISNGTAVLGNISGLAGGEHIVNVTYNGDSSYAVKSINNTKFMVHPTEDWKMGIYGYYAPYGKNSTINVTTAPYPLARDNVTIIIDNVTYIVPIGDDGNATLILNNLSAGRHNGTVTYLGDANYSAKTSKFYPSINQATPTITLSNTTNDVIATLSKSGGGVTPTGSVTFNVNGAEYTVDLTGDRAVLNDKLVIGNNSVTATYNGDQNYTIAKAKANYTIDKLLATVNVTVNNTVYGKVVEILVRVGENQTGSVKIEVNGKYYMDTLNNREAKFNIIGLNVNEYTVNVYYSGDSSYLSENNSTKFNVTKANMTANVTGQNVTSLENISFIISDVSPSDFAGKVNITAAKGVSYDGDIKGLIVMGKLPAGNYTANVTFYGDNNYNNNTLKVKFTVSRAASGMSVNISDATYPAAAIAEVHVNNHANGTVNITVDNKVFNETVRNGIAYVNLEGLSAGDKVANVKFFTDDEYNDNMTATAKFRVYKNTSAIEIEVKEVYRVGEEIVITFRPTNATGTITASINGKAQQVNKADNTTTLPDGLAEGTYTIIANLAEDTNYESSTNFKVFNVTKNDINITLSGGLNVNYVGTPIVLTAELNETVNGTVVFTINGVNYTSEVNNANKTTYSYTPVNNATLDIVAVFVGNEKYNANSSNPLRLDVQRLPSSVTLSNVTIEVGETAKFVISVTEGATGVVNVTVNGETQSVGLVDSNATVYVTGLDSNQSYPITVKYLGDDKYEPSDNLTNNVNVKKASNYVYAVIASDTIVGGSSTVTVFLPTDADGNVTIGDKSVKVQGGKGVIVLDKETTAGEKTVYVNYTNDSKYDNITNAPANYNVSKASSSVNITVGNIYIIGDTVVIEVNPVNGTANVTINGNNYTLVNTNVTFTANKTGIYNVVATIEESRDYYGSRATATFNIFEASSAIKIEVGELYRVGETFTIKYEAINSTGPITVTINGKAYKVINNETIIPGNLTEGTYIIVANLANDTQYGPATSSKVFNVVKNNITITLKDVSGNIYVGTPIDLTAELNETVNGTVVFTINGANYTVQVNNANKTTYTYTPVNNDTLRVFATFVENVKYNANSTGPKTVDVAKVASEITLSDVRIEIGETAKIIINVTDGATGTVNVTVNHITQSVGLVDSKAIVYVSDLENDTYSIAVKYLGDEKYAESENNNHNIYVNKTTSFDFTVVASDTVVGGNSTVTVILPGDADGIVTINGKSANVENGKAVIVLNKETTAGEKEITAYYTGGSKYADNSTNAKYNVSKAPSSVNITVGNVYIIGDTVTITLSYVNGTPTVKINNADYTMVKDQITFKANKTGEYNVVATIEGNDSYYGSSAAATFNIFEASSAIEIEVGELYKVGETFTIKYEAINSTGPITVTINGKAYKVINNETVIPGNLTEGTYTIVANLANDTQYGSATSSKVFNVVKNNITITLNDVSGVIYVGSPVKFTAELNETVNGTVIFNINNVSYTVQLNNGNKTSYTYTPVNNDTLTVVATFAENDMYYADSTDAKVINVKKLPTYINVTVDSPIVVGDNAVFEITMDPSINAIVTLNLSGKTYSVAVKNGAAKYIVSGLDNATYMVNASFAGDDMYLPSSNVTTLYVNKVSDYEIKVITGDIEVGNNATILIVLPSDADGELVVKVNNTEYPNTIVNGIANVIVEGLDVGRYEVNVTYKNDSKYVSKDKNSTFFNVNAHVGYDVILTVENHTFGENTIITVEVPKDIKENVTIVVDGDEYSVKANASGIATLSLNNLSGGLHYVAAIYEGDSHYLGNSNFTSFVVSRAQSEIGIDFNTPVFVGDDVIVNISMPQKINGSVILTVGDDTYSIIVKDGNATYTLKDLMNGTYAIKATFEGNENYTQNSSAVKDLVVSKIPGSINVTVLNKGEIVVGQDVELEIELSLPIDGSVIVNVNDKTYYVKVSNGKAPLALSNLKSGNYTVTVSYSDDRKYDISPNSTKFEVLNKIDSSTVMNVTITQNGTNATVYVELPSNATGNVTVVIDGKVYNITNVTEGIAVINVTDIMPGNHTVEVIYSGDGNYTGTNNVTDVNIPKISDYVFEANATGG</sequence>
<keyword evidence="5" id="KW-0732">Signal</keyword>
<evidence type="ECO:0000256" key="4">
    <source>
        <dbReference type="ARBA" id="ARBA00022525"/>
    </source>
</evidence>
<dbReference type="EMBL" id="FMXB01000019">
    <property type="protein sequence ID" value="SDA67051.1"/>
    <property type="molecule type" value="Genomic_DNA"/>
</dbReference>
<keyword evidence="7" id="KW-0998">Cell outer membrane</keyword>
<evidence type="ECO:0000256" key="6">
    <source>
        <dbReference type="ARBA" id="ARBA00023136"/>
    </source>
</evidence>
<evidence type="ECO:0000256" key="1">
    <source>
        <dbReference type="ARBA" id="ARBA00004196"/>
    </source>
</evidence>
<evidence type="ECO:0000256" key="7">
    <source>
        <dbReference type="ARBA" id="ARBA00023237"/>
    </source>
</evidence>
<dbReference type="Pfam" id="PF02415">
    <property type="entry name" value="Chlam_PMP"/>
    <property type="match status" value="4"/>
</dbReference>
<keyword evidence="4" id="KW-0964">Secreted</keyword>
<evidence type="ECO:0000256" key="2">
    <source>
        <dbReference type="ARBA" id="ARBA00004442"/>
    </source>
</evidence>
<evidence type="ECO:0000259" key="8">
    <source>
        <dbReference type="Pfam" id="PF13229"/>
    </source>
</evidence>
<dbReference type="InterPro" id="IPR011050">
    <property type="entry name" value="Pectin_lyase_fold/virulence"/>
</dbReference>
<keyword evidence="6" id="KW-0472">Membrane</keyword>
<evidence type="ECO:0000256" key="3">
    <source>
        <dbReference type="ARBA" id="ARBA00004613"/>
    </source>
</evidence>
<dbReference type="SMART" id="SM00710">
    <property type="entry name" value="PbH1"/>
    <property type="match status" value="64"/>
</dbReference>
<dbReference type="Gene3D" id="2.60.40.10">
    <property type="entry name" value="Immunoglobulins"/>
    <property type="match status" value="6"/>
</dbReference>
<reference evidence="9 10" key="1">
    <citation type="submission" date="2016-10" db="EMBL/GenBank/DDBJ databases">
        <authorList>
            <person name="Varghese N."/>
            <person name="Submissions S."/>
        </authorList>
    </citation>
    <scope>NUCLEOTIDE SEQUENCE [LARGE SCALE GENOMIC DNA]</scope>
    <source>
        <strain evidence="9 10">DSM 16643</strain>
    </source>
</reference>
<name>A0A1G5X9G8_9EURY</name>
<dbReference type="PANTHER" id="PTHR11319">
    <property type="entry name" value="G PROTEIN-COUPLED RECEPTOR-RELATED"/>
    <property type="match status" value="1"/>
</dbReference>
<feature type="non-terminal residue" evidence="9">
    <location>
        <position position="5711"/>
    </location>
</feature>
<dbReference type="InterPro" id="IPR006626">
    <property type="entry name" value="PbH1"/>
</dbReference>
<gene>
    <name evidence="9" type="ORF">SAMN02910315_02062</name>
</gene>